<feature type="region of interest" description="Disordered" evidence="8">
    <location>
        <begin position="2117"/>
        <end position="2172"/>
    </location>
</feature>
<feature type="region of interest" description="Disordered" evidence="8">
    <location>
        <begin position="1326"/>
        <end position="1355"/>
    </location>
</feature>
<dbReference type="SMART" id="SM00119">
    <property type="entry name" value="HECTc"/>
    <property type="match status" value="1"/>
</dbReference>
<dbReference type="FunFam" id="3.90.1750.10:FF:000003">
    <property type="entry name" value="E3 ubiquitin-protein ligase UPL1"/>
    <property type="match status" value="1"/>
</dbReference>
<dbReference type="Gene3D" id="6.10.250.1630">
    <property type="match status" value="1"/>
</dbReference>
<evidence type="ECO:0000256" key="1">
    <source>
        <dbReference type="ARBA" id="ARBA00000885"/>
    </source>
</evidence>
<feature type="region of interest" description="Disordered" evidence="8">
    <location>
        <begin position="580"/>
        <end position="609"/>
    </location>
</feature>
<dbReference type="Gene3D" id="3.30.2160.10">
    <property type="entry name" value="Hect, E3 ligase catalytic domain"/>
    <property type="match status" value="1"/>
</dbReference>
<comment type="catalytic activity">
    <reaction evidence="1">
        <text>S-ubiquitinyl-[E2 ubiquitin-conjugating enzyme]-L-cysteine + [acceptor protein]-L-lysine = [E2 ubiquitin-conjugating enzyme]-L-cysteine + N(6)-ubiquitinyl-[acceptor protein]-L-lysine.</text>
        <dbReference type="EC" id="2.3.2.26"/>
    </reaction>
</comment>
<evidence type="ECO:0000256" key="7">
    <source>
        <dbReference type="PROSITE-ProRule" id="PRU00104"/>
    </source>
</evidence>
<dbReference type="FunFam" id="3.90.1750.10:FF:000026">
    <property type="entry name" value="E3 ubiquitin-protein ligase HACE1"/>
    <property type="match status" value="1"/>
</dbReference>
<feature type="domain" description="UBA" evidence="9">
    <location>
        <begin position="1093"/>
        <end position="1134"/>
    </location>
</feature>
<dbReference type="SUPFAM" id="SSF46934">
    <property type="entry name" value="UBA-like"/>
    <property type="match status" value="1"/>
</dbReference>
<accession>A0A6A2YLS9</accession>
<dbReference type="EC" id="2.3.2.26" evidence="3"/>
<dbReference type="Gene3D" id="1.10.8.10">
    <property type="entry name" value="DNA helicase RuvA subunit, C-terminal domain"/>
    <property type="match status" value="1"/>
</dbReference>
<evidence type="ECO:0000313" key="11">
    <source>
        <dbReference type="EMBL" id="KAE8680275.1"/>
    </source>
</evidence>
<reference evidence="11" key="1">
    <citation type="submission" date="2019-09" db="EMBL/GenBank/DDBJ databases">
        <title>Draft genome information of white flower Hibiscus syriacus.</title>
        <authorList>
            <person name="Kim Y.-M."/>
        </authorList>
    </citation>
    <scope>NUCLEOTIDE SEQUENCE [LARGE SCALE GENOMIC DNA]</scope>
    <source>
        <strain evidence="11">YM2019G1</strain>
    </source>
</reference>
<feature type="compositionally biased region" description="Polar residues" evidence="8">
    <location>
        <begin position="2584"/>
        <end position="2595"/>
    </location>
</feature>
<comment type="pathway">
    <text evidence="2">Protein modification; protein ubiquitination.</text>
</comment>
<dbReference type="InterPro" id="IPR000569">
    <property type="entry name" value="HECT_dom"/>
</dbReference>
<dbReference type="PROSITE" id="PS50237">
    <property type="entry name" value="HECT"/>
    <property type="match status" value="1"/>
</dbReference>
<comment type="similarity">
    <text evidence="6">Belongs to the UPL family. TOM1/PTR1 subfamily.</text>
</comment>
<dbReference type="GO" id="GO:0000209">
    <property type="term" value="P:protein polyubiquitination"/>
    <property type="evidence" value="ECO:0007669"/>
    <property type="project" value="TreeGrafter"/>
</dbReference>
<dbReference type="FunFam" id="3.30.2410.10:FF:000010">
    <property type="entry name" value="E3 ubiquitin-protein ligase UPL1"/>
    <property type="match status" value="1"/>
</dbReference>
<feature type="compositionally biased region" description="Polar residues" evidence="8">
    <location>
        <begin position="2554"/>
        <end position="2566"/>
    </location>
</feature>
<feature type="compositionally biased region" description="Polar residues" evidence="8">
    <location>
        <begin position="2149"/>
        <end position="2159"/>
    </location>
</feature>
<evidence type="ECO:0000313" key="12">
    <source>
        <dbReference type="Proteomes" id="UP000436088"/>
    </source>
</evidence>
<dbReference type="Proteomes" id="UP000436088">
    <property type="component" value="Unassembled WGS sequence"/>
</dbReference>
<dbReference type="InterPro" id="IPR009060">
    <property type="entry name" value="UBA-like_sf"/>
</dbReference>
<feature type="compositionally biased region" description="Basic and acidic residues" evidence="8">
    <location>
        <begin position="2477"/>
        <end position="2493"/>
    </location>
</feature>
<dbReference type="Gene3D" id="1.25.10.10">
    <property type="entry name" value="Leucine-rich Repeat Variant"/>
    <property type="match status" value="1"/>
</dbReference>
<dbReference type="InterPro" id="IPR025527">
    <property type="entry name" value="HUWE1/Rev1_UBM"/>
</dbReference>
<dbReference type="InterPro" id="IPR011989">
    <property type="entry name" value="ARM-like"/>
</dbReference>
<dbReference type="GO" id="GO:0061630">
    <property type="term" value="F:ubiquitin protein ligase activity"/>
    <property type="evidence" value="ECO:0007669"/>
    <property type="project" value="UniProtKB-EC"/>
</dbReference>
<evidence type="ECO:0000256" key="6">
    <source>
        <dbReference type="ARBA" id="ARBA00034494"/>
    </source>
</evidence>
<feature type="compositionally biased region" description="Acidic residues" evidence="8">
    <location>
        <begin position="1845"/>
        <end position="1862"/>
    </location>
</feature>
<dbReference type="Gene3D" id="3.90.1750.10">
    <property type="entry name" value="Hect, E3 ligase catalytic domains"/>
    <property type="match status" value="1"/>
</dbReference>
<feature type="region of interest" description="Disordered" evidence="8">
    <location>
        <begin position="1793"/>
        <end position="1862"/>
    </location>
</feature>
<dbReference type="Pfam" id="PF22562">
    <property type="entry name" value="UBA_7"/>
    <property type="match status" value="1"/>
</dbReference>
<feature type="domain" description="HECT" evidence="10">
    <location>
        <begin position="2926"/>
        <end position="3267"/>
    </location>
</feature>
<dbReference type="Pfam" id="PF06025">
    <property type="entry name" value="DUF913"/>
    <property type="match status" value="2"/>
</dbReference>
<dbReference type="FunFam" id="3.30.2160.10:FF:000001">
    <property type="entry name" value="E3 ubiquitin-protein ligase NEDD4-like"/>
    <property type="match status" value="1"/>
</dbReference>
<dbReference type="GO" id="GO:0006511">
    <property type="term" value="P:ubiquitin-dependent protein catabolic process"/>
    <property type="evidence" value="ECO:0007669"/>
    <property type="project" value="TreeGrafter"/>
</dbReference>
<dbReference type="FunFam" id="1.10.8.10:FF:000092">
    <property type="entry name" value="Putative E3 ubiquitin-protein ligase UPL1-like"/>
    <property type="match status" value="1"/>
</dbReference>
<feature type="compositionally biased region" description="Basic and acidic residues" evidence="8">
    <location>
        <begin position="1344"/>
        <end position="1355"/>
    </location>
</feature>
<dbReference type="PROSITE" id="PS50030">
    <property type="entry name" value="UBA"/>
    <property type="match status" value="1"/>
</dbReference>
<dbReference type="GO" id="GO:0005737">
    <property type="term" value="C:cytoplasm"/>
    <property type="evidence" value="ECO:0007669"/>
    <property type="project" value="TreeGrafter"/>
</dbReference>
<evidence type="ECO:0000259" key="10">
    <source>
        <dbReference type="PROSITE" id="PS50237"/>
    </source>
</evidence>
<dbReference type="CDD" id="cd00078">
    <property type="entry name" value="HECTc"/>
    <property type="match status" value="1"/>
</dbReference>
<evidence type="ECO:0000256" key="3">
    <source>
        <dbReference type="ARBA" id="ARBA00012485"/>
    </source>
</evidence>
<comment type="caution">
    <text evidence="11">The sequence shown here is derived from an EMBL/GenBank/DDBJ whole genome shotgun (WGS) entry which is preliminary data.</text>
</comment>
<dbReference type="Pfam" id="PF14377">
    <property type="entry name" value="UBM"/>
    <property type="match status" value="3"/>
</dbReference>
<dbReference type="PROSITE" id="PS50330">
    <property type="entry name" value="UIM"/>
    <property type="match status" value="1"/>
</dbReference>
<feature type="compositionally biased region" description="Polar residues" evidence="8">
    <location>
        <begin position="1729"/>
        <end position="1747"/>
    </location>
</feature>
<protein>
    <recommendedName>
        <fullName evidence="3">HECT-type E3 ubiquitin transferase</fullName>
        <ecNumber evidence="3">2.3.2.26</ecNumber>
    </recommendedName>
</protein>
<keyword evidence="4" id="KW-0808">Transferase</keyword>
<feature type="region of interest" description="Disordered" evidence="8">
    <location>
        <begin position="2554"/>
        <end position="2595"/>
    </location>
</feature>
<evidence type="ECO:0000256" key="4">
    <source>
        <dbReference type="ARBA" id="ARBA00022679"/>
    </source>
</evidence>
<dbReference type="PANTHER" id="PTHR11254">
    <property type="entry name" value="HECT DOMAIN UBIQUITIN-PROTEIN LIGASE"/>
    <property type="match status" value="1"/>
</dbReference>
<dbReference type="InterPro" id="IPR050409">
    <property type="entry name" value="E3_ubiq-protein_ligase"/>
</dbReference>
<dbReference type="Pfam" id="PF00632">
    <property type="entry name" value="HECT"/>
    <property type="match status" value="1"/>
</dbReference>
<dbReference type="EMBL" id="VEPZ02001327">
    <property type="protein sequence ID" value="KAE8680275.1"/>
    <property type="molecule type" value="Genomic_DNA"/>
</dbReference>
<dbReference type="SUPFAM" id="SSF56204">
    <property type="entry name" value="Hect, E3 ligase catalytic domain"/>
    <property type="match status" value="1"/>
</dbReference>
<gene>
    <name evidence="11" type="ORF">F3Y22_tig00111392pilonHSYRG00573</name>
</gene>
<name>A0A6A2YLS9_HIBSY</name>
<feature type="compositionally biased region" description="Basic and acidic residues" evidence="8">
    <location>
        <begin position="2051"/>
        <end position="2064"/>
    </location>
</feature>
<dbReference type="InterPro" id="IPR015940">
    <property type="entry name" value="UBA"/>
</dbReference>
<sequence length="3267" mass="359288">MKLKRRRYSEVPPKIRSFINSVTSVPLENIEEPLKDFAWEFDKGDFHHWVELFNHFDTFFEKHIKPRKDLQHLSSLLASTDADVVEACLQTLAAFLKKTIGKYSVRDASLTSKLFALAQGWGGKEEGLGLIACAVQSGCDTVACDLGCTLHFEFYASNEFSSSEQSTQGLQIIHLPNINTYPETDLELLNNLVAEYKASSDTDDLASFFNNEPEFVNELVTLLSYEDAVSEKIRILCLLSLVALCIDRSRQPTVLTAVTSGGHRGILSSLMQKAIDSVITNSAKWSVVFAEALLSLVTALVSSSSGCSAMREAGFIPTLLPLLKDTDPQHLHLVTSAVNILEAFMDYSNPAAALFRDLGGLDDTISRLKHEVSYVENSPKQPAEDSDWSGRSSQVVSAVSTELDNTQPLYSEALVSYHRRLLMKALLRAISLGTYAPGNTARVYGSEESLLPQCLCIIFRRAKDFGGGVFALAATVMSDLIHKDPTCFPVLDAAGLPSAFLDAIMDGVLCSAEAITCIPQCLDAFCLNTNGLVAVKDRNALRCFVKIFTSRTYLRSLTGDTPTSLSSGLDELMRHASSLRAPGVDMPDDRESSRLESSEQISEPSSDTSSMNIELFLPDCINNVARLLETILQNSDTCRLFVEKKGIDAVLQLFTLPYCLFRHRLDRSFLLPSRIFTSAFCISGSGSLFIPKRTAEGTTSVVSELSTVDADVLKDLGRAYREIIWQICLSNDTMADEKRKADQESGSTDIGPNAAGRESDDDASIPAVRYMNPVSIRSGSQFLGSAEREYLSLVRSNESLHRRSRHGLSRLRGGRNGRQLNALNIDSETSHSLPETSPVQDLKTKSPGLQVIEILNKLAFTLRSFFTAIVKGFTSPYRRRADAGSLNSASKTLGMALAKLFLEALGFSGYSSSGLDTSLSVKCRYLGKVVDDMGALTFDSRRRTCYTGMVNNFYVHGTFKELLTTFEATSQLLWTLPYSIPTPGIEHEKASETNKLSHGTWLLDTLQCYCRVLEYFVNSSLLLYGNSASQTQLLVQPVAAGLSIGLFPVPRDPEIFVRMLQCQVLDVILPIWNHPLFPNCSPGSTNQRFMPPPPDEGTIATIVEMGFSRARAEEALRRIETNSVEMAMEWLISHADDPVQEDDELARALALSLGNSSETSKVDSVDKPMDVMKEEGRPAAPPIDDILNASVKLFQSSDNMAFSLTDLLVTLCNRNKGEDRPKVLSFLIQQLKLCPLDFSKDSTALCMISHIVALLLSEDGNTREIAGQNGILPVAIDILMDFKARNDLGSDITAPKCISALLLILDNLLQARPKIFSDTVDGTQMVSQPDSSGEHASLTIPELNTEKKSASDANEKESITSFEKILGKSTGYLSMEESQKLLLLACDLIRQHVPAVVMQAVLQLCARLTKTHPLALQFLENGGLAALFSLPRTCFFPGYDTVASAIIRHLLEDPQTLQTAMELEIKQTLSGSRHAGRVSPGTFLTSMAPVICRDPEVFMKAATAVCQLDSSGVRPFIVLLKEKERDKDKLKASGAEVGLASNESVRIPESKVMMEQEDGATSLTSMEIDEPASKVKGVILKRDSEMGQLRVSIQSDASGGPGIVHHILHRLLPLAVDKSSGLDEWRDKLSEKASWFLVVLCGRSSEEFIIKQLTWHWLLTRYSKSMIEGGVVQCLTNILEVIDLDHSDAPKTVNLMLKALESLTRAANANEQHNQNGDDQPAVVDAGVTEQQPHQATSQIENRNVNPNDPIDQDMRVEVEPVASNRPVEIGMDFMREEMEGVLHNTDQIEVTFRVENRADDDMGDEDDDMADDGDDDDDDDEGEDDDDDEDIAEDGAGMMSLADTDVEDHDDTGLGDDYNDDMIDEEDDDFDGHRVIEVRWREALDGLDHLHVLGQPGAASGLIDVAAEHFEEVNGFQHPLLLRPSQSVDLSPMWSSGGNSSRDLEALSSGSFDVTQFYMFDAPGMPFDHAPNSLFGDRLVSAAPPPLTDYSVGMDSLHLQGRRGPGDGRWTDDGQPQASAQAAAIAQAVEEQFISHCAAVVEGDNASSEQSEHQQLENDHGISHELNPTDEQDSMEIGDGNGTPADQVEQISEMVNLPEGDSAMPGNLSLQAMGDDVLSGEDGQAGNQTEEPVPPEIGAEEPGMLESQDANQADQASVNIEGPGSNDIDPTFLEALPEDLRAEVLASQQAQSVQPPTYVPPSADNIDPEFLAALPPDIQAEVLAQQRAQRVAQQAEGQPVDMDNASIIATFPADLREEVLLTSSEAVLSALPSPLLAEAQMLRDRAMSHYQARSLFGGSHRLSNRRNGLGLDRQTVMDRGVGITLGRRPGSTISDSLKVKEIEGEPLLNSNSLKALIRLLRLAQPLGKGLLQRLMLNLCAHSVTRATLVKLLLDMIRSEVEGSSNGLSTINSQRLYGCNSNVVYGRSQLFDGLPRLVLRRVLEIFTYLATNHSAVANMLFYYDLSILSEPLSPKTSETKKDKGKEKIMHGDASKPLGNSQGDIPLILFLKLLNRPLFSLSTAHLEQVVGLLQVVVCTAASKLESRSVSHVTIDNSNSQKQLSNEASGDVDKDLPLTEPESNQEKQTNAESSGSNSNKNVDFYSIFLKLPESDLCNLCSLLGREGLSDKVYMLAGEVLKKLASVSVTHRKFFSTELSELAHGLSRSAVNELVTLRNTQMLGLSAGSMAGAAILRVLQVLSSLTSTSVGDMPEGGDDEQEEQATMLKLNVSLEPLWEELSNCIGMTEAQLAQSSLCPTVSNLNVGEHVQGTSSSSSLPPGTQRLLPFIEAFFVMCEKLHANLSIMQQDHVNVTAQEVKESAECSASIPSKNIGDSQKKLDGSVTFARFAEKHRRLLNAFVRQNPSLLEKQLSMLLKASRLIDFDNKRAYFRSRIRQQHEQHLAGPLRISVRRAYVLEDSYNQLRMRPTQDLKGRLNVQFQGEEGIDAGGLTREWYQLLSRVIFDKGALLFTTVGSNATFQPNPNSVYQTEHLSYFKFVGRVVAKALFDGQLLDVYFTRSFYKHILGVKVTYHDIEAVDPDYYKNLKWMLENDVSDIPDLTFSMDADEEKHILYEKTEVTDYELKPGGRNIRVTEETKHEYVDLVADHILTNTIRPQINSFLEGFNELVPRELISIFNDKELELLISGLPEIDLDDLKANTEYTGYTAASPVIQWFWEVVKAFSKEDMARLLQFVTGTSKVPLEGFKALQGISGPQKFQIHKAFGAPERLPSAHTCFNQLDLPEYSSKEQLQERMLLAIHEASEGFGFG</sequence>
<evidence type="ECO:0000256" key="5">
    <source>
        <dbReference type="ARBA" id="ARBA00022786"/>
    </source>
</evidence>
<organism evidence="11 12">
    <name type="scientific">Hibiscus syriacus</name>
    <name type="common">Rose of Sharon</name>
    <dbReference type="NCBI Taxonomy" id="106335"/>
    <lineage>
        <taxon>Eukaryota</taxon>
        <taxon>Viridiplantae</taxon>
        <taxon>Streptophyta</taxon>
        <taxon>Embryophyta</taxon>
        <taxon>Tracheophyta</taxon>
        <taxon>Spermatophyta</taxon>
        <taxon>Magnoliopsida</taxon>
        <taxon>eudicotyledons</taxon>
        <taxon>Gunneridae</taxon>
        <taxon>Pentapetalae</taxon>
        <taxon>rosids</taxon>
        <taxon>malvids</taxon>
        <taxon>Malvales</taxon>
        <taxon>Malvaceae</taxon>
        <taxon>Malvoideae</taxon>
        <taxon>Hibiscus</taxon>
    </lineage>
</organism>
<feature type="region of interest" description="Disordered" evidence="8">
    <location>
        <begin position="2474"/>
        <end position="2496"/>
    </location>
</feature>
<feature type="region of interest" description="Disordered" evidence="8">
    <location>
        <begin position="2044"/>
        <end position="2069"/>
    </location>
</feature>
<dbReference type="SUPFAM" id="SSF48371">
    <property type="entry name" value="ARM repeat"/>
    <property type="match status" value="2"/>
</dbReference>
<feature type="region of interest" description="Disordered" evidence="8">
    <location>
        <begin position="1728"/>
        <end position="1752"/>
    </location>
</feature>
<evidence type="ECO:0000256" key="8">
    <source>
        <dbReference type="SAM" id="MobiDB-lite"/>
    </source>
</evidence>
<feature type="compositionally biased region" description="Acidic residues" evidence="8">
    <location>
        <begin position="1802"/>
        <end position="1834"/>
    </location>
</feature>
<proteinExistence type="inferred from homology"/>
<dbReference type="PANTHER" id="PTHR11254:SF67">
    <property type="entry name" value="E3 UBIQUITIN-PROTEIN LIGASE HUWE1"/>
    <property type="match status" value="1"/>
</dbReference>
<feature type="compositionally biased region" description="Basic and acidic residues" evidence="8">
    <location>
        <begin position="587"/>
        <end position="597"/>
    </location>
</feature>
<evidence type="ECO:0000259" key="9">
    <source>
        <dbReference type="PROSITE" id="PS50030"/>
    </source>
</evidence>
<dbReference type="UniPathway" id="UPA00143"/>
<dbReference type="Gene3D" id="3.30.2410.10">
    <property type="entry name" value="Hect, E3 ligase catalytic domain"/>
    <property type="match status" value="1"/>
</dbReference>
<feature type="active site" description="Glycyl thioester intermediate" evidence="7">
    <location>
        <position position="3234"/>
    </location>
</feature>
<dbReference type="SMART" id="SM00165">
    <property type="entry name" value="UBA"/>
    <property type="match status" value="1"/>
</dbReference>
<dbReference type="InterPro" id="IPR016024">
    <property type="entry name" value="ARM-type_fold"/>
</dbReference>
<dbReference type="InterPro" id="IPR003903">
    <property type="entry name" value="UIM_dom"/>
</dbReference>
<dbReference type="InterPro" id="IPR035983">
    <property type="entry name" value="Hect_E3_ubiquitin_ligase"/>
</dbReference>
<keyword evidence="12" id="KW-1185">Reference proteome</keyword>
<feature type="region of interest" description="Disordered" evidence="8">
    <location>
        <begin position="738"/>
        <end position="764"/>
    </location>
</feature>
<dbReference type="CDD" id="cd14327">
    <property type="entry name" value="UBA_atUPL1_2_like"/>
    <property type="match status" value="1"/>
</dbReference>
<dbReference type="InterPro" id="IPR010314">
    <property type="entry name" value="E3_Ub_ligase_DUF913"/>
</dbReference>
<keyword evidence="5 7" id="KW-0833">Ubl conjugation pathway</keyword>
<evidence type="ECO:0000256" key="2">
    <source>
        <dbReference type="ARBA" id="ARBA00004906"/>
    </source>
</evidence>